<sequence>MKSLVFTVLAYSTSFSLDHSRAEVVSSPPCLPGGGEPHEGKSLVETGVSWIPHEQHLLDLAGLRKRPRHVLLRRV</sequence>
<name>A0A0A9D2C4_ARUDO</name>
<accession>A0A0A9D2C4</accession>
<organism evidence="1">
    <name type="scientific">Arundo donax</name>
    <name type="common">Giant reed</name>
    <name type="synonym">Donax arundinaceus</name>
    <dbReference type="NCBI Taxonomy" id="35708"/>
    <lineage>
        <taxon>Eukaryota</taxon>
        <taxon>Viridiplantae</taxon>
        <taxon>Streptophyta</taxon>
        <taxon>Embryophyta</taxon>
        <taxon>Tracheophyta</taxon>
        <taxon>Spermatophyta</taxon>
        <taxon>Magnoliopsida</taxon>
        <taxon>Liliopsida</taxon>
        <taxon>Poales</taxon>
        <taxon>Poaceae</taxon>
        <taxon>PACMAD clade</taxon>
        <taxon>Arundinoideae</taxon>
        <taxon>Arundineae</taxon>
        <taxon>Arundo</taxon>
    </lineage>
</organism>
<evidence type="ECO:0000313" key="1">
    <source>
        <dbReference type="EMBL" id="JAD82744.1"/>
    </source>
</evidence>
<dbReference type="AlphaFoldDB" id="A0A0A9D2C4"/>
<reference evidence="1" key="1">
    <citation type="submission" date="2014-09" db="EMBL/GenBank/DDBJ databases">
        <authorList>
            <person name="Magalhaes I.L.F."/>
            <person name="Oliveira U."/>
            <person name="Santos F.R."/>
            <person name="Vidigal T.H.D.A."/>
            <person name="Brescovit A.D."/>
            <person name="Santos A.J."/>
        </authorList>
    </citation>
    <scope>NUCLEOTIDE SEQUENCE</scope>
    <source>
        <tissue evidence="1">Shoot tissue taken approximately 20 cm above the soil surface</tissue>
    </source>
</reference>
<protein>
    <submittedName>
        <fullName evidence="1">Uncharacterized protein</fullName>
    </submittedName>
</protein>
<reference evidence="1" key="2">
    <citation type="journal article" date="2015" name="Data Brief">
        <title>Shoot transcriptome of the giant reed, Arundo donax.</title>
        <authorList>
            <person name="Barrero R.A."/>
            <person name="Guerrero F.D."/>
            <person name="Moolhuijzen P."/>
            <person name="Goolsby J.A."/>
            <person name="Tidwell J."/>
            <person name="Bellgard S.E."/>
            <person name="Bellgard M.I."/>
        </authorList>
    </citation>
    <scope>NUCLEOTIDE SEQUENCE</scope>
    <source>
        <tissue evidence="1">Shoot tissue taken approximately 20 cm above the soil surface</tissue>
    </source>
</reference>
<proteinExistence type="predicted"/>
<dbReference type="EMBL" id="GBRH01215151">
    <property type="protein sequence ID" value="JAD82744.1"/>
    <property type="molecule type" value="Transcribed_RNA"/>
</dbReference>